<feature type="non-terminal residue" evidence="1">
    <location>
        <position position="25"/>
    </location>
</feature>
<evidence type="ECO:0000313" key="1">
    <source>
        <dbReference type="EMBL" id="RNL98328.1"/>
    </source>
</evidence>
<sequence>MDVSQIASLSTGLSNMQLSSEISTT</sequence>
<gene>
    <name evidence="1" type="ORF">EF878_21365</name>
</gene>
<dbReference type="AlphaFoldDB" id="A0A3N0FDS0"/>
<dbReference type="Proteomes" id="UP000276061">
    <property type="component" value="Unassembled WGS sequence"/>
</dbReference>
<reference evidence="1 2" key="1">
    <citation type="submission" date="2018-11" db="EMBL/GenBank/DDBJ databases">
        <title>Characterization of surface water Dickeya isolates.</title>
        <authorList>
            <person name="Van Gijsegem F."/>
            <person name="Pedron J."/>
        </authorList>
    </citation>
    <scope>NUCLEOTIDE SEQUENCE [LARGE SCALE GENOMIC DNA]</scope>
    <source>
        <strain evidence="1 2">FVG1-MFV-O17</strain>
    </source>
</reference>
<dbReference type="EMBL" id="RJLR01000152">
    <property type="protein sequence ID" value="RNL98328.1"/>
    <property type="molecule type" value="Genomic_DNA"/>
</dbReference>
<name>A0A3N0FDS0_9GAMM</name>
<proteinExistence type="predicted"/>
<evidence type="ECO:0000313" key="2">
    <source>
        <dbReference type="Proteomes" id="UP000276061"/>
    </source>
</evidence>
<organism evidence="1 2">
    <name type="scientific">Dickeya undicola</name>
    <dbReference type="NCBI Taxonomy" id="1577887"/>
    <lineage>
        <taxon>Bacteria</taxon>
        <taxon>Pseudomonadati</taxon>
        <taxon>Pseudomonadota</taxon>
        <taxon>Gammaproteobacteria</taxon>
        <taxon>Enterobacterales</taxon>
        <taxon>Pectobacteriaceae</taxon>
        <taxon>Dickeya</taxon>
    </lineage>
</organism>
<comment type="caution">
    <text evidence="1">The sequence shown here is derived from an EMBL/GenBank/DDBJ whole genome shotgun (WGS) entry which is preliminary data.</text>
</comment>
<accession>A0A3N0FDS0</accession>
<protein>
    <submittedName>
        <fullName evidence="1">Putative motility protein</fullName>
    </submittedName>
</protein>